<keyword evidence="4" id="KW-1185">Reference proteome</keyword>
<evidence type="ECO:0000259" key="2">
    <source>
        <dbReference type="PROSITE" id="PS50263"/>
    </source>
</evidence>
<proteinExistence type="predicted"/>
<reference evidence="3" key="1">
    <citation type="submission" date="2020-07" db="EMBL/GenBank/DDBJ databases">
        <title>Draft Genome Sequence of a Deep-Sea Yeast, Naganishia (Cryptococcus) liquefaciens strain N6.</title>
        <authorList>
            <person name="Han Y.W."/>
            <person name="Kajitani R."/>
            <person name="Morimoto H."/>
            <person name="Parhat M."/>
            <person name="Tsubouchi H."/>
            <person name="Bakenova O."/>
            <person name="Ogata M."/>
            <person name="Argunhan B."/>
            <person name="Aoki R."/>
            <person name="Kajiwara S."/>
            <person name="Itoh T."/>
            <person name="Iwasaki H."/>
        </authorList>
    </citation>
    <scope>NUCLEOTIDE SEQUENCE</scope>
    <source>
        <strain evidence="3">N6</strain>
    </source>
</reference>
<dbReference type="Gene3D" id="3.60.110.10">
    <property type="entry name" value="Carbon-nitrogen hydrolase"/>
    <property type="match status" value="1"/>
</dbReference>
<gene>
    <name evidence="3" type="ORF">NliqN6_0081</name>
</gene>
<evidence type="ECO:0000256" key="1">
    <source>
        <dbReference type="SAM" id="MobiDB-lite"/>
    </source>
</evidence>
<name>A0A8H3YBV9_9TREE</name>
<evidence type="ECO:0000313" key="3">
    <source>
        <dbReference type="EMBL" id="GHJ83679.1"/>
    </source>
</evidence>
<comment type="caution">
    <text evidence="3">The sequence shown here is derived from an EMBL/GenBank/DDBJ whole genome shotgun (WGS) entry which is preliminary data.</text>
</comment>
<feature type="domain" description="CN hydrolase" evidence="2">
    <location>
        <begin position="1"/>
        <end position="263"/>
    </location>
</feature>
<dbReference type="AlphaFoldDB" id="A0A8H3YBV9"/>
<sequence>MKVAIAQITSIPNPERNLRLCQRIIQKSVAKGAELVVFPESSDCIFGPGCKGEEERKNPKRILAFVDGIKAAAKENQVWVIFGTHFPCEKDDEMWRNSCFTFNPSGELVHRYDKLHPCEAKLPDMDVSESKTCLPGEGDQTGLELLEITARDGETWKFGVTICYDIRYPQLFTYLRGKGAEAFIISTAWFPTTRRHWDPLMTTRAIDYQAYVIAPAQVGSHHEERESLGASAVVDPWGDKIVRLPSIADRKDGQKKTSGEIKMNGTNGLSPNGAVEKSKTSYAHNGDGVTNHAPAGDIEVGGDGDWEDLGDDEDGGPGVAIGYAVLRKDKVKDLRDKVPVWDHLRPEVYGEPCNK</sequence>
<dbReference type="EMBL" id="BLZA01000002">
    <property type="protein sequence ID" value="GHJ83679.1"/>
    <property type="molecule type" value="Genomic_DNA"/>
</dbReference>
<feature type="compositionally biased region" description="Basic and acidic residues" evidence="1">
    <location>
        <begin position="249"/>
        <end position="259"/>
    </location>
</feature>
<dbReference type="SUPFAM" id="SSF56317">
    <property type="entry name" value="Carbon-nitrogen hydrolase"/>
    <property type="match status" value="1"/>
</dbReference>
<accession>A0A8H3YBV9</accession>
<organism evidence="3 4">
    <name type="scientific">Naganishia liquefaciens</name>
    <dbReference type="NCBI Taxonomy" id="104408"/>
    <lineage>
        <taxon>Eukaryota</taxon>
        <taxon>Fungi</taxon>
        <taxon>Dikarya</taxon>
        <taxon>Basidiomycota</taxon>
        <taxon>Agaricomycotina</taxon>
        <taxon>Tremellomycetes</taxon>
        <taxon>Filobasidiales</taxon>
        <taxon>Filobasidiaceae</taxon>
        <taxon>Naganishia</taxon>
    </lineage>
</organism>
<dbReference type="InterPro" id="IPR036526">
    <property type="entry name" value="C-N_Hydrolase_sf"/>
</dbReference>
<evidence type="ECO:0000313" key="4">
    <source>
        <dbReference type="Proteomes" id="UP000620104"/>
    </source>
</evidence>
<dbReference type="PROSITE" id="PS50263">
    <property type="entry name" value="CN_HYDROLASE"/>
    <property type="match status" value="1"/>
</dbReference>
<dbReference type="PANTHER" id="PTHR23088">
    <property type="entry name" value="NITRILASE-RELATED"/>
    <property type="match status" value="1"/>
</dbReference>
<dbReference type="Pfam" id="PF00795">
    <property type="entry name" value="CN_hydrolase"/>
    <property type="match status" value="1"/>
</dbReference>
<protein>
    <recommendedName>
        <fullName evidence="2">CN hydrolase domain-containing protein</fullName>
    </recommendedName>
</protein>
<feature type="region of interest" description="Disordered" evidence="1">
    <location>
        <begin position="249"/>
        <end position="295"/>
    </location>
</feature>
<dbReference type="Proteomes" id="UP000620104">
    <property type="component" value="Unassembled WGS sequence"/>
</dbReference>
<dbReference type="InterPro" id="IPR003010">
    <property type="entry name" value="C-N_Hydrolase"/>
</dbReference>
<dbReference type="OrthoDB" id="10250282at2759"/>
<dbReference type="PANTHER" id="PTHR23088:SF27">
    <property type="entry name" value="DEAMINATED GLUTATHIONE AMIDASE"/>
    <property type="match status" value="1"/>
</dbReference>